<evidence type="ECO:0000256" key="7">
    <source>
        <dbReference type="ARBA" id="ARBA00071120"/>
    </source>
</evidence>
<keyword evidence="13" id="KW-1185">Reference proteome</keyword>
<dbReference type="InterPro" id="IPR003703">
    <property type="entry name" value="Acyl_CoA_thio"/>
</dbReference>
<protein>
    <recommendedName>
        <fullName evidence="7">Acyl-CoA thioesterase 2</fullName>
        <ecNumber evidence="5">3.1.2.20</ecNumber>
    </recommendedName>
    <alternativeName>
        <fullName evidence="8">Thioesterase II</fullName>
    </alternativeName>
</protein>
<dbReference type="GO" id="GO:0009062">
    <property type="term" value="P:fatty acid catabolic process"/>
    <property type="evidence" value="ECO:0007669"/>
    <property type="project" value="TreeGrafter"/>
</dbReference>
<dbReference type="AlphaFoldDB" id="A0A975G193"/>
<dbReference type="EMBL" id="CP073078">
    <property type="protein sequence ID" value="QUD88896.1"/>
    <property type="molecule type" value="Genomic_DNA"/>
</dbReference>
<evidence type="ECO:0000256" key="8">
    <source>
        <dbReference type="ARBA" id="ARBA00079653"/>
    </source>
</evidence>
<dbReference type="Pfam" id="PF02551">
    <property type="entry name" value="Acyl_CoA_thio"/>
    <property type="match status" value="1"/>
</dbReference>
<dbReference type="RefSeq" id="WP_211938946.1">
    <property type="nucleotide sequence ID" value="NZ_CP073078.1"/>
</dbReference>
<dbReference type="Pfam" id="PF13622">
    <property type="entry name" value="4HBT_3"/>
    <property type="match status" value="1"/>
</dbReference>
<comment type="similarity">
    <text evidence="1">Belongs to the C/M/P thioester hydrolase family.</text>
</comment>
<dbReference type="PANTHER" id="PTHR11066">
    <property type="entry name" value="ACYL-COA THIOESTERASE"/>
    <property type="match status" value="1"/>
</dbReference>
<dbReference type="KEGG" id="caul:KCG34_03125"/>
<evidence type="ECO:0000313" key="12">
    <source>
        <dbReference type="EMBL" id="QUD88896.1"/>
    </source>
</evidence>
<feature type="compositionally biased region" description="Basic and acidic residues" evidence="9">
    <location>
        <begin position="139"/>
        <end position="149"/>
    </location>
</feature>
<evidence type="ECO:0000256" key="3">
    <source>
        <dbReference type="ARBA" id="ARBA00022801"/>
    </source>
</evidence>
<evidence type="ECO:0000259" key="10">
    <source>
        <dbReference type="Pfam" id="PF02551"/>
    </source>
</evidence>
<keyword evidence="3" id="KW-0378">Hydrolase</keyword>
<dbReference type="CDD" id="cd03444">
    <property type="entry name" value="Thioesterase_II_repeat1"/>
    <property type="match status" value="1"/>
</dbReference>
<evidence type="ECO:0000256" key="1">
    <source>
        <dbReference type="ARBA" id="ARBA00006538"/>
    </source>
</evidence>
<feature type="domain" description="Acyl-CoA thioesterase-like N-terminal HotDog" evidence="11">
    <location>
        <begin position="29"/>
        <end position="107"/>
    </location>
</feature>
<dbReference type="InterPro" id="IPR025652">
    <property type="entry name" value="TesB_C"/>
</dbReference>
<feature type="domain" description="Acyl-CoA thioesterase 2 C-terminal" evidence="10">
    <location>
        <begin position="172"/>
        <end position="272"/>
    </location>
</feature>
<dbReference type="InterPro" id="IPR049449">
    <property type="entry name" value="TesB_ACOT8-like_N"/>
</dbReference>
<dbReference type="EC" id="3.1.2.20" evidence="5"/>
<dbReference type="GO" id="GO:0006637">
    <property type="term" value="P:acyl-CoA metabolic process"/>
    <property type="evidence" value="ECO:0007669"/>
    <property type="project" value="InterPro"/>
</dbReference>
<gene>
    <name evidence="12" type="ORF">KCG34_03125</name>
</gene>
<organism evidence="12 13">
    <name type="scientific">Phenylobacterium montanum</name>
    <dbReference type="NCBI Taxonomy" id="2823693"/>
    <lineage>
        <taxon>Bacteria</taxon>
        <taxon>Pseudomonadati</taxon>
        <taxon>Pseudomonadota</taxon>
        <taxon>Alphaproteobacteria</taxon>
        <taxon>Caulobacterales</taxon>
        <taxon>Caulobacteraceae</taxon>
        <taxon>Phenylobacterium</taxon>
    </lineage>
</organism>
<evidence type="ECO:0000256" key="5">
    <source>
        <dbReference type="ARBA" id="ARBA00038894"/>
    </source>
</evidence>
<evidence type="ECO:0000256" key="2">
    <source>
        <dbReference type="ARBA" id="ARBA00011881"/>
    </source>
</evidence>
<evidence type="ECO:0000256" key="4">
    <source>
        <dbReference type="ARBA" id="ARBA00023098"/>
    </source>
</evidence>
<name>A0A975G193_9CAUL</name>
<evidence type="ECO:0000259" key="11">
    <source>
        <dbReference type="Pfam" id="PF13622"/>
    </source>
</evidence>
<dbReference type="InterPro" id="IPR042171">
    <property type="entry name" value="Acyl-CoA_hotdog"/>
</dbReference>
<keyword evidence="4" id="KW-0443">Lipid metabolism</keyword>
<dbReference type="InterPro" id="IPR029069">
    <property type="entry name" value="HotDog_dom_sf"/>
</dbReference>
<dbReference type="Proteomes" id="UP000676409">
    <property type="component" value="Chromosome"/>
</dbReference>
<dbReference type="SUPFAM" id="SSF54637">
    <property type="entry name" value="Thioesterase/thiol ester dehydrase-isomerase"/>
    <property type="match status" value="2"/>
</dbReference>
<evidence type="ECO:0000256" key="9">
    <source>
        <dbReference type="SAM" id="MobiDB-lite"/>
    </source>
</evidence>
<proteinExistence type="inferred from homology"/>
<dbReference type="GO" id="GO:0005829">
    <property type="term" value="C:cytosol"/>
    <property type="evidence" value="ECO:0007669"/>
    <property type="project" value="TreeGrafter"/>
</dbReference>
<evidence type="ECO:0000313" key="13">
    <source>
        <dbReference type="Proteomes" id="UP000676409"/>
    </source>
</evidence>
<dbReference type="PANTHER" id="PTHR11066:SF34">
    <property type="entry name" value="ACYL-COENZYME A THIOESTERASE 8"/>
    <property type="match status" value="1"/>
</dbReference>
<feature type="region of interest" description="Disordered" evidence="9">
    <location>
        <begin position="139"/>
        <end position="163"/>
    </location>
</feature>
<dbReference type="GO" id="GO:0047617">
    <property type="term" value="F:fatty acyl-CoA hydrolase activity"/>
    <property type="evidence" value="ECO:0007669"/>
    <property type="project" value="UniProtKB-EC"/>
</dbReference>
<reference evidence="12" key="1">
    <citation type="submission" date="2021-04" db="EMBL/GenBank/DDBJ databases">
        <title>The complete genome sequence of Caulobacter sp. S6.</title>
        <authorList>
            <person name="Tang Y."/>
            <person name="Ouyang W."/>
            <person name="Liu Q."/>
            <person name="Huang B."/>
            <person name="Guo Z."/>
            <person name="Lei P."/>
        </authorList>
    </citation>
    <scope>NUCLEOTIDE SEQUENCE</scope>
    <source>
        <strain evidence="12">S6</strain>
    </source>
</reference>
<dbReference type="FunFam" id="2.40.160.210:FF:000001">
    <property type="entry name" value="Acyl-CoA thioesterase II"/>
    <property type="match status" value="1"/>
</dbReference>
<sequence length="279" mass="31294">MADSGELNQVLDLETIELDMFRGRTPDRGGPRIFGGQVVAQALAAAYRTVEGRICHSLHSYFIRAGDPSIPILYKVERARDGASFTTRRVTAIQHGRQIFNLSASFQVPEAGFEHQSTMPGAPDPGGLLNDEQLRALEPEPGDEARKPWPVEMRPIDPGPRRQIEPREPTFRCWFRAREDVGDDVATNQCVLAYASDMSLMDSSVRPHVIDWNDPKFQGASLDHALWFHRPCRFSEWHLYVQDSPSASGARGFNRGEIYSRDGVLVASATQEALIRYRS</sequence>
<evidence type="ECO:0000256" key="6">
    <source>
        <dbReference type="ARBA" id="ARBA00050943"/>
    </source>
</evidence>
<comment type="subunit">
    <text evidence="2">Homotetramer.</text>
</comment>
<accession>A0A975G193</accession>
<dbReference type="CDD" id="cd03445">
    <property type="entry name" value="Thioesterase_II_repeat2"/>
    <property type="match status" value="1"/>
</dbReference>
<dbReference type="Gene3D" id="2.40.160.210">
    <property type="entry name" value="Acyl-CoA thioesterase, double hotdog domain"/>
    <property type="match status" value="1"/>
</dbReference>
<comment type="catalytic activity">
    <reaction evidence="6">
        <text>a fatty acyl-CoA + H2O = a fatty acid + CoA + H(+)</text>
        <dbReference type="Rhea" id="RHEA:16781"/>
        <dbReference type="ChEBI" id="CHEBI:15377"/>
        <dbReference type="ChEBI" id="CHEBI:15378"/>
        <dbReference type="ChEBI" id="CHEBI:28868"/>
        <dbReference type="ChEBI" id="CHEBI:57287"/>
        <dbReference type="ChEBI" id="CHEBI:77636"/>
        <dbReference type="EC" id="3.1.2.20"/>
    </reaction>
    <physiologicalReaction direction="left-to-right" evidence="6">
        <dbReference type="Rhea" id="RHEA:16782"/>
    </physiologicalReaction>
</comment>